<reference evidence="1 2" key="1">
    <citation type="submission" date="2018-02" db="EMBL/GenBank/DDBJ databases">
        <title>Genome sequences of Apibacter spp., gut symbionts of Asian honey bees.</title>
        <authorList>
            <person name="Kwong W.K."/>
            <person name="Steele M.I."/>
            <person name="Moran N.A."/>
        </authorList>
    </citation>
    <scope>NUCLEOTIDE SEQUENCE [LARGE SCALE GENOMIC DNA]</scope>
    <source>
        <strain evidence="2">wkB301</strain>
    </source>
</reference>
<accession>A0A2S8A909</accession>
<dbReference type="InterPro" id="IPR019850">
    <property type="entry name" value="GldD-like"/>
</dbReference>
<evidence type="ECO:0000313" key="1">
    <source>
        <dbReference type="EMBL" id="PQL91057.1"/>
    </source>
</evidence>
<organism evidence="1 2">
    <name type="scientific">Apibacter adventoris</name>
    <dbReference type="NCBI Taxonomy" id="1679466"/>
    <lineage>
        <taxon>Bacteria</taxon>
        <taxon>Pseudomonadati</taxon>
        <taxon>Bacteroidota</taxon>
        <taxon>Flavobacteriia</taxon>
        <taxon>Flavobacteriales</taxon>
        <taxon>Weeksellaceae</taxon>
        <taxon>Apibacter</taxon>
    </lineage>
</organism>
<evidence type="ECO:0000313" key="2">
    <source>
        <dbReference type="Proteomes" id="UP000238042"/>
    </source>
</evidence>
<dbReference type="Proteomes" id="UP000238042">
    <property type="component" value="Unassembled WGS sequence"/>
</dbReference>
<keyword evidence="1" id="KW-0449">Lipoprotein</keyword>
<dbReference type="AlphaFoldDB" id="A0A2S8A909"/>
<name>A0A2S8A909_9FLAO</name>
<gene>
    <name evidence="1" type="primary">gldD</name>
    <name evidence="1" type="ORF">C4S77_09385</name>
</gene>
<protein>
    <submittedName>
        <fullName evidence="1">Gliding motility lipoprotein GldD</fullName>
    </submittedName>
</protein>
<keyword evidence="2" id="KW-1185">Reference proteome</keyword>
<dbReference type="NCBIfam" id="TIGR03512">
    <property type="entry name" value="GldD_lipo"/>
    <property type="match status" value="1"/>
</dbReference>
<dbReference type="RefSeq" id="WP_105247320.1">
    <property type="nucleotide sequence ID" value="NZ_PSZM01000043.1"/>
</dbReference>
<dbReference type="OrthoDB" id="679501at2"/>
<comment type="caution">
    <text evidence="1">The sequence shown here is derived from an EMBL/GenBank/DDBJ whole genome shotgun (WGS) entry which is preliminary data.</text>
</comment>
<dbReference type="Pfam" id="PF25593">
    <property type="entry name" value="GldD_lipo"/>
    <property type="match status" value="1"/>
</dbReference>
<dbReference type="EMBL" id="PSZM01000043">
    <property type="protein sequence ID" value="PQL91057.1"/>
    <property type="molecule type" value="Genomic_DNA"/>
</dbReference>
<proteinExistence type="predicted"/>
<sequence length="194" mass="22642">MRNNLIFKNFNVVFVLIVFLTCASCGKEQYIPKPKGHVRLEYPTPQYVTFSPENCPFEFKYSNRVKIINKNNNCWYNFSYPNMKGTIYITYSNIHGNLIGLIKEAQKLVYEHTIKANSIKAKSFLYPEKKIYGNLYRLGGESASNIQFYITDSTRHFLSGNVYFSVQPKPDSLQPAVEYIERDIIKMIETTTWK</sequence>